<gene>
    <name evidence="5" type="ORF">APZ18_10735</name>
</gene>
<dbReference type="PROSITE" id="PS50932">
    <property type="entry name" value="HTH_LACI_2"/>
    <property type="match status" value="1"/>
</dbReference>
<keyword evidence="2" id="KW-0238">DNA-binding</keyword>
<keyword evidence="3" id="KW-0804">Transcription</keyword>
<dbReference type="Pfam" id="PF00356">
    <property type="entry name" value="LacI"/>
    <property type="match status" value="1"/>
</dbReference>
<name>A0AAW3JTM5_9FIRM</name>
<proteinExistence type="predicted"/>
<dbReference type="AlphaFoldDB" id="A0AAW3JTM5"/>
<keyword evidence="1" id="KW-0805">Transcription regulation</keyword>
<accession>A0AAW3JTM5</accession>
<protein>
    <submittedName>
        <fullName evidence="5">Catabolite control protein A</fullName>
    </submittedName>
</protein>
<dbReference type="EMBL" id="LLKB01000005">
    <property type="protein sequence ID" value="KQC85166.1"/>
    <property type="molecule type" value="Genomic_DNA"/>
</dbReference>
<evidence type="ECO:0000256" key="1">
    <source>
        <dbReference type="ARBA" id="ARBA00023015"/>
    </source>
</evidence>
<dbReference type="InterPro" id="IPR010982">
    <property type="entry name" value="Lambda_DNA-bd_dom_sf"/>
</dbReference>
<evidence type="ECO:0000259" key="4">
    <source>
        <dbReference type="PROSITE" id="PS50932"/>
    </source>
</evidence>
<dbReference type="RefSeq" id="WP_022014263.1">
    <property type="nucleotide sequence ID" value="NZ_DBGBRS010000042.1"/>
</dbReference>
<sequence length="333" mass="36868">MTIKDIARLSGYGIGTVSRVLNNHSDVSDKARKKIMGVIEESNFQPNSNARQLKRQAASSLSIIVKGNQNMLFADILEKMQMLLSKNGEIAEVSYIDEDANEVECALMLCRERNPKGIIFLGGNLDYFDEFEGIDVPCILVTNSAGSLNISNLSSFYTDDEAAAYKVGSYFIKKGHKKIGVVGGILSATQISSLRYAGCIRSFQENNIPFDEKKGYVQCRFSMEDGYQAMKKLLKNMPDVTAVIALSDTIAVGAMRAICDAGKKVPDDISVIGFDGISLSNYCIPRLTTIKQDTEKMAREGVELMLRQIHYPDEGRDVSIPFKLLERESVRNL</sequence>
<comment type="caution">
    <text evidence="5">The sequence shown here is derived from an EMBL/GenBank/DDBJ whole genome shotgun (WGS) entry which is preliminary data.</text>
</comment>
<keyword evidence="6" id="KW-1185">Reference proteome</keyword>
<dbReference type="PANTHER" id="PTHR30146">
    <property type="entry name" value="LACI-RELATED TRANSCRIPTIONAL REPRESSOR"/>
    <property type="match status" value="1"/>
</dbReference>
<dbReference type="InterPro" id="IPR028082">
    <property type="entry name" value="Peripla_BP_I"/>
</dbReference>
<evidence type="ECO:0000313" key="5">
    <source>
        <dbReference type="EMBL" id="KQC85166.1"/>
    </source>
</evidence>
<organism evidence="5 6">
    <name type="scientific">Butyribacter intestini</name>
    <dbReference type="NCBI Taxonomy" id="1703332"/>
    <lineage>
        <taxon>Bacteria</taxon>
        <taxon>Bacillati</taxon>
        <taxon>Bacillota</taxon>
        <taxon>Clostridia</taxon>
        <taxon>Lachnospirales</taxon>
        <taxon>Lachnospiraceae</taxon>
        <taxon>Butyribacter</taxon>
    </lineage>
</organism>
<dbReference type="InterPro" id="IPR000843">
    <property type="entry name" value="HTH_LacI"/>
</dbReference>
<dbReference type="SUPFAM" id="SSF53822">
    <property type="entry name" value="Periplasmic binding protein-like I"/>
    <property type="match status" value="1"/>
</dbReference>
<dbReference type="Proteomes" id="UP000050833">
    <property type="component" value="Unassembled WGS sequence"/>
</dbReference>
<dbReference type="GO" id="GO:0003700">
    <property type="term" value="F:DNA-binding transcription factor activity"/>
    <property type="evidence" value="ECO:0007669"/>
    <property type="project" value="TreeGrafter"/>
</dbReference>
<dbReference type="Gene3D" id="1.10.260.40">
    <property type="entry name" value="lambda repressor-like DNA-binding domains"/>
    <property type="match status" value="1"/>
</dbReference>
<dbReference type="Gene3D" id="3.40.50.2300">
    <property type="match status" value="2"/>
</dbReference>
<reference evidence="5 6" key="1">
    <citation type="submission" date="2015-10" db="EMBL/GenBank/DDBJ databases">
        <title>Butyribacter intestini gen. nov., sp. nov., a butyric acid-producing bacterium of the family Lachnospiraceae isolated from the human faeces.</title>
        <authorList>
            <person name="Zou Y."/>
            <person name="Xue W."/>
            <person name="Luo G."/>
            <person name="Lv M."/>
        </authorList>
    </citation>
    <scope>NUCLEOTIDE SEQUENCE [LARGE SCALE GENOMIC DNA]</scope>
    <source>
        <strain evidence="5 6">TF01-11</strain>
    </source>
</reference>
<dbReference type="PANTHER" id="PTHR30146:SF149">
    <property type="entry name" value="HTH-TYPE TRANSCRIPTIONAL REGULATOR EBGR"/>
    <property type="match status" value="1"/>
</dbReference>
<dbReference type="CDD" id="cd01392">
    <property type="entry name" value="HTH_LacI"/>
    <property type="match status" value="1"/>
</dbReference>
<feature type="domain" description="HTH lacI-type" evidence="4">
    <location>
        <begin position="1"/>
        <end position="55"/>
    </location>
</feature>
<evidence type="ECO:0000256" key="3">
    <source>
        <dbReference type="ARBA" id="ARBA00023163"/>
    </source>
</evidence>
<dbReference type="Pfam" id="PF13377">
    <property type="entry name" value="Peripla_BP_3"/>
    <property type="match status" value="1"/>
</dbReference>
<evidence type="ECO:0000256" key="2">
    <source>
        <dbReference type="ARBA" id="ARBA00023125"/>
    </source>
</evidence>
<dbReference type="SMART" id="SM00354">
    <property type="entry name" value="HTH_LACI"/>
    <property type="match status" value="1"/>
</dbReference>
<dbReference type="GO" id="GO:0000976">
    <property type="term" value="F:transcription cis-regulatory region binding"/>
    <property type="evidence" value="ECO:0007669"/>
    <property type="project" value="TreeGrafter"/>
</dbReference>
<dbReference type="InterPro" id="IPR046335">
    <property type="entry name" value="LacI/GalR-like_sensor"/>
</dbReference>
<evidence type="ECO:0000313" key="6">
    <source>
        <dbReference type="Proteomes" id="UP000050833"/>
    </source>
</evidence>
<dbReference type="SUPFAM" id="SSF47413">
    <property type="entry name" value="lambda repressor-like DNA-binding domains"/>
    <property type="match status" value="1"/>
</dbReference>